<evidence type="ECO:0000313" key="1">
    <source>
        <dbReference type="EMBL" id="RRV04339.1"/>
    </source>
</evidence>
<gene>
    <name evidence="1" type="ORF">EGJ28_22460</name>
</gene>
<dbReference type="RefSeq" id="WP_125882654.1">
    <property type="nucleotide sequence ID" value="NZ_RHQL01000023.1"/>
</dbReference>
<dbReference type="EMBL" id="RHQL01000023">
    <property type="protein sequence ID" value="RRV04339.1"/>
    <property type="molecule type" value="Genomic_DNA"/>
</dbReference>
<comment type="caution">
    <text evidence="1">The sequence shown here is derived from an EMBL/GenBank/DDBJ whole genome shotgun (WGS) entry which is preliminary data.</text>
</comment>
<evidence type="ECO:0000313" key="2">
    <source>
        <dbReference type="Proteomes" id="UP000276506"/>
    </source>
</evidence>
<dbReference type="AlphaFoldDB" id="A0A3R8UUZ4"/>
<sequence>MVDLQSELQIAARRYREANPERKGGVVLLFEGKVYGWKNCLRDAGHEQPGAYAVDEAGHVFIAEGGNDYDGAKCWVAVGTSN</sequence>
<name>A0A3R8UUZ4_9GAMM</name>
<reference evidence="1 2" key="1">
    <citation type="submission" date="2018-10" db="EMBL/GenBank/DDBJ databases">
        <title>Transmission dynamics of multidrug resistant bacteria on intensive care unit surfaces.</title>
        <authorList>
            <person name="D'Souza A.W."/>
            <person name="Potter R.F."/>
            <person name="Wallace M."/>
            <person name="Shupe A."/>
            <person name="Patel S."/>
            <person name="Sun S."/>
            <person name="Gul D."/>
            <person name="Kwon J.H."/>
            <person name="Andleeb S."/>
            <person name="Burnham C.-A.D."/>
            <person name="Dantas G."/>
        </authorList>
    </citation>
    <scope>NUCLEOTIDE SEQUENCE [LARGE SCALE GENOMIC DNA]</scope>
    <source>
        <strain evidence="1 2">PX_177</strain>
    </source>
</reference>
<organism evidence="1 2">
    <name type="scientific">Stutzerimonas xanthomarina</name>
    <dbReference type="NCBI Taxonomy" id="271420"/>
    <lineage>
        <taxon>Bacteria</taxon>
        <taxon>Pseudomonadati</taxon>
        <taxon>Pseudomonadota</taxon>
        <taxon>Gammaproteobacteria</taxon>
        <taxon>Pseudomonadales</taxon>
        <taxon>Pseudomonadaceae</taxon>
        <taxon>Stutzerimonas</taxon>
    </lineage>
</organism>
<proteinExistence type="predicted"/>
<protein>
    <submittedName>
        <fullName evidence="1">Antirestriction protein ArdR</fullName>
    </submittedName>
</protein>
<dbReference type="Proteomes" id="UP000276506">
    <property type="component" value="Unassembled WGS sequence"/>
</dbReference>
<accession>A0A3R8UUZ4</accession>